<protein>
    <recommendedName>
        <fullName evidence="4">Protein yippee-like</fullName>
    </recommendedName>
</protein>
<keyword evidence="3" id="KW-0862">Zinc</keyword>
<evidence type="ECO:0000256" key="3">
    <source>
        <dbReference type="ARBA" id="ARBA00022833"/>
    </source>
</evidence>
<dbReference type="InterPro" id="IPR039058">
    <property type="entry name" value="Yippee_fam"/>
</dbReference>
<reference evidence="6" key="1">
    <citation type="journal article" date="2023" name="Science">
        <title>Elucidation of the pathway for biosynthesis of saponin adjuvants from the soapbark tree.</title>
        <authorList>
            <person name="Reed J."/>
            <person name="Orme A."/>
            <person name="El-Demerdash A."/>
            <person name="Owen C."/>
            <person name="Martin L.B.B."/>
            <person name="Misra R.C."/>
            <person name="Kikuchi S."/>
            <person name="Rejzek M."/>
            <person name="Martin A.C."/>
            <person name="Harkess A."/>
            <person name="Leebens-Mack J."/>
            <person name="Louveau T."/>
            <person name="Stephenson M.J."/>
            <person name="Osbourn A."/>
        </authorList>
    </citation>
    <scope>NUCLEOTIDE SEQUENCE</scope>
    <source>
        <strain evidence="6">S10</strain>
    </source>
</reference>
<evidence type="ECO:0000259" key="5">
    <source>
        <dbReference type="PROSITE" id="PS51792"/>
    </source>
</evidence>
<dbReference type="AlphaFoldDB" id="A0AAD7LYA2"/>
<name>A0AAD7LYA2_QUISA</name>
<dbReference type="PANTHER" id="PTHR13848">
    <property type="entry name" value="PROTEIN YIPPEE-LIKE CG15309-RELATED"/>
    <property type="match status" value="1"/>
</dbReference>
<dbReference type="PROSITE" id="PS51792">
    <property type="entry name" value="YIPPEE"/>
    <property type="match status" value="1"/>
</dbReference>
<keyword evidence="2" id="KW-0479">Metal-binding</keyword>
<keyword evidence="7" id="KW-1185">Reference proteome</keyword>
<evidence type="ECO:0000256" key="1">
    <source>
        <dbReference type="ARBA" id="ARBA00005613"/>
    </source>
</evidence>
<dbReference type="KEGG" id="qsa:O6P43_014968"/>
<proteinExistence type="inferred from homology"/>
<dbReference type="InterPro" id="IPR004910">
    <property type="entry name" value="Yippee/Mis18/Cereblon"/>
</dbReference>
<gene>
    <name evidence="6" type="ORF">O6P43_014968</name>
</gene>
<evidence type="ECO:0000256" key="2">
    <source>
        <dbReference type="ARBA" id="ARBA00022723"/>
    </source>
</evidence>
<dbReference type="Pfam" id="PF03226">
    <property type="entry name" value="Yippee-Mis18"/>
    <property type="match status" value="1"/>
</dbReference>
<evidence type="ECO:0000256" key="4">
    <source>
        <dbReference type="RuleBase" id="RU110713"/>
    </source>
</evidence>
<evidence type="ECO:0000313" key="6">
    <source>
        <dbReference type="EMBL" id="KAJ7965305.1"/>
    </source>
</evidence>
<dbReference type="GO" id="GO:0046872">
    <property type="term" value="F:metal ion binding"/>
    <property type="evidence" value="ECO:0007669"/>
    <property type="project" value="UniProtKB-KW"/>
</dbReference>
<feature type="domain" description="Yippee" evidence="5">
    <location>
        <begin position="9"/>
        <end position="106"/>
    </location>
</feature>
<organism evidence="6 7">
    <name type="scientific">Quillaja saponaria</name>
    <name type="common">Soap bark tree</name>
    <dbReference type="NCBI Taxonomy" id="32244"/>
    <lineage>
        <taxon>Eukaryota</taxon>
        <taxon>Viridiplantae</taxon>
        <taxon>Streptophyta</taxon>
        <taxon>Embryophyta</taxon>
        <taxon>Tracheophyta</taxon>
        <taxon>Spermatophyta</taxon>
        <taxon>Magnoliopsida</taxon>
        <taxon>eudicotyledons</taxon>
        <taxon>Gunneridae</taxon>
        <taxon>Pentapetalae</taxon>
        <taxon>rosids</taxon>
        <taxon>fabids</taxon>
        <taxon>Fabales</taxon>
        <taxon>Quillajaceae</taxon>
        <taxon>Quillaja</taxon>
    </lineage>
</organism>
<dbReference type="EMBL" id="JARAOO010000006">
    <property type="protein sequence ID" value="KAJ7965305.1"/>
    <property type="molecule type" value="Genomic_DNA"/>
</dbReference>
<dbReference type="Proteomes" id="UP001163823">
    <property type="component" value="Chromosome 6"/>
</dbReference>
<comment type="similarity">
    <text evidence="1 4">Belongs to the yippee family.</text>
</comment>
<dbReference type="InterPro" id="IPR034751">
    <property type="entry name" value="Yippee"/>
</dbReference>
<accession>A0AAD7LYA2</accession>
<comment type="caution">
    <text evidence="6">The sequence shown here is derived from an EMBL/GenBank/DDBJ whole genome shotgun (WGS) entry which is preliminary data.</text>
</comment>
<sequence>MAELGDPSSSYSCRNCQNPIAFRSDLLSKNYKAKSGPAFMFSHAFNIIVGQKQDRELLTGMYTVAGIYCSNCGQELGWKYVKAYEVIQKFKEGKFIIERAKIAKEY</sequence>
<evidence type="ECO:0000313" key="7">
    <source>
        <dbReference type="Proteomes" id="UP001163823"/>
    </source>
</evidence>